<dbReference type="PANTHER" id="PTHR45939">
    <property type="entry name" value="PEROXISOMAL MEMBRANE PROTEIN PMP34-RELATED"/>
    <property type="match status" value="1"/>
</dbReference>
<evidence type="ECO:0000256" key="2">
    <source>
        <dbReference type="ARBA" id="ARBA00006375"/>
    </source>
</evidence>
<feature type="repeat" description="Solcar" evidence="8">
    <location>
        <begin position="14"/>
        <end position="108"/>
    </location>
</feature>
<evidence type="ECO:0000256" key="4">
    <source>
        <dbReference type="ARBA" id="ARBA00022692"/>
    </source>
</evidence>
<evidence type="ECO:0000256" key="1">
    <source>
        <dbReference type="ARBA" id="ARBA00004141"/>
    </source>
</evidence>
<evidence type="ECO:0000313" key="11">
    <source>
        <dbReference type="EMBL" id="QKK35447.1"/>
    </source>
</evidence>
<keyword evidence="5" id="KW-0677">Repeat</keyword>
<gene>
    <name evidence="11" type="primary">Ant1</name>
</gene>
<dbReference type="InterPro" id="IPR052217">
    <property type="entry name" value="Mito/Peroxisomal_Carrier"/>
</dbReference>
<dbReference type="PROSITE" id="PS50920">
    <property type="entry name" value="SOLCAR"/>
    <property type="match status" value="3"/>
</dbReference>
<name>A0A6M8Y9I7_STABO</name>
<comment type="similarity">
    <text evidence="2 9">Belongs to the mitochondrial carrier (TC 2.A.29) family.</text>
</comment>
<dbReference type="AlphaFoldDB" id="A0A6M8Y9I7"/>
<dbReference type="PANTHER" id="PTHR45939:SF1">
    <property type="entry name" value="MITOCHONDRIAL THIAMINE PYROPHOSPHATE CARRIER 1-RELATED"/>
    <property type="match status" value="1"/>
</dbReference>
<keyword evidence="7 8" id="KW-0472">Membrane</keyword>
<dbReference type="GO" id="GO:0015217">
    <property type="term" value="F:ADP transmembrane transporter activity"/>
    <property type="evidence" value="ECO:0007669"/>
    <property type="project" value="TreeGrafter"/>
</dbReference>
<feature type="repeat" description="Solcar" evidence="8">
    <location>
        <begin position="207"/>
        <end position="290"/>
    </location>
</feature>
<dbReference type="Pfam" id="PF00153">
    <property type="entry name" value="Mito_carr"/>
    <property type="match status" value="3"/>
</dbReference>
<dbReference type="EMBL" id="MT179579">
    <property type="protein sequence ID" value="QKK35447.1"/>
    <property type="molecule type" value="mRNA"/>
</dbReference>
<dbReference type="GO" id="GO:0016020">
    <property type="term" value="C:membrane"/>
    <property type="evidence" value="ECO:0007669"/>
    <property type="project" value="UniProtKB-SubCell"/>
</dbReference>
<feature type="transmembrane region" description="Helical" evidence="10">
    <location>
        <begin position="20"/>
        <end position="40"/>
    </location>
</feature>
<dbReference type="Gene3D" id="1.50.40.10">
    <property type="entry name" value="Mitochondrial carrier domain"/>
    <property type="match status" value="1"/>
</dbReference>
<reference evidence="11" key="1">
    <citation type="journal article" date="2020" name="Appl. Microbiol. Biotechnol.">
        <title>Identification and importance of mitochondrial citrate carriers and ATP citrate lyase for glycolipid production in Starmerella bombicola.</title>
        <authorList>
            <person name="Jezierska S."/>
            <person name="Claus S."/>
            <person name="Van Bogaert I.N.A."/>
        </authorList>
    </citation>
    <scope>NUCLEOTIDE SEQUENCE</scope>
</reference>
<evidence type="ECO:0000256" key="8">
    <source>
        <dbReference type="PROSITE-ProRule" id="PRU00282"/>
    </source>
</evidence>
<sequence>MAIAPSKELGAYVLSPWGKALAGAVAAMLANAIVYPLDLAKTRLQVQDKHAVGVDESKAYYEGTIDVIKKVYSKGGWKALYNGLGGSLIGTVSTNFAYFYWYSLLRTLYVDRYSKGKALTTATELFLGALAAAVAQLFTIPVSVVTTRQQTEEKGFLATGKEVLKEDGLSGFWRGLKASLILVVNPSITYGSSARLQALFFGNKVNLSLAENFILGAASKSMATLATQPLIVAKVMQQSSRKFRSFVDALAYLVKNDGFTALFRGIGPQLSKGILVQGLLLAFKGKVESYIISLLLAMNRRSTTAPLTPVLKV</sequence>
<keyword evidence="4 8" id="KW-0812">Transmembrane</keyword>
<evidence type="ECO:0000256" key="10">
    <source>
        <dbReference type="SAM" id="Phobius"/>
    </source>
</evidence>
<evidence type="ECO:0000256" key="3">
    <source>
        <dbReference type="ARBA" id="ARBA00022448"/>
    </source>
</evidence>
<comment type="subcellular location">
    <subcellularLocation>
        <location evidence="1">Membrane</location>
        <topology evidence="1">Multi-pass membrane protein</topology>
    </subcellularLocation>
</comment>
<evidence type="ECO:0000256" key="6">
    <source>
        <dbReference type="ARBA" id="ARBA00022989"/>
    </source>
</evidence>
<organism evidence="11">
    <name type="scientific">Starmerella bombicola</name>
    <name type="common">Yeast</name>
    <name type="synonym">Candida bombicola</name>
    <dbReference type="NCBI Taxonomy" id="75736"/>
    <lineage>
        <taxon>Eukaryota</taxon>
        <taxon>Fungi</taxon>
        <taxon>Dikarya</taxon>
        <taxon>Ascomycota</taxon>
        <taxon>Saccharomycotina</taxon>
        <taxon>Dipodascomycetes</taxon>
        <taxon>Dipodascales</taxon>
        <taxon>Trichomonascaceae</taxon>
        <taxon>Starmerella</taxon>
    </lineage>
</organism>
<evidence type="ECO:0000256" key="5">
    <source>
        <dbReference type="ARBA" id="ARBA00022737"/>
    </source>
</evidence>
<dbReference type="InterPro" id="IPR018108">
    <property type="entry name" value="MCP_transmembrane"/>
</dbReference>
<feature type="transmembrane region" description="Helical" evidence="10">
    <location>
        <begin position="79"/>
        <end position="101"/>
    </location>
</feature>
<accession>A0A6M8Y9I7</accession>
<dbReference type="SUPFAM" id="SSF103506">
    <property type="entry name" value="Mitochondrial carrier"/>
    <property type="match status" value="1"/>
</dbReference>
<keyword evidence="3 9" id="KW-0813">Transport</keyword>
<feature type="repeat" description="Solcar" evidence="8">
    <location>
        <begin position="119"/>
        <end position="199"/>
    </location>
</feature>
<proteinExistence type="evidence at transcript level"/>
<feature type="transmembrane region" description="Helical" evidence="10">
    <location>
        <begin position="125"/>
        <end position="145"/>
    </location>
</feature>
<keyword evidence="6 10" id="KW-1133">Transmembrane helix</keyword>
<evidence type="ECO:0000256" key="7">
    <source>
        <dbReference type="ARBA" id="ARBA00023136"/>
    </source>
</evidence>
<protein>
    <submittedName>
        <fullName evidence="11">Mitochondrial Ant1</fullName>
    </submittedName>
</protein>
<dbReference type="InterPro" id="IPR023395">
    <property type="entry name" value="MCP_dom_sf"/>
</dbReference>
<evidence type="ECO:0000256" key="9">
    <source>
        <dbReference type="RuleBase" id="RU000488"/>
    </source>
</evidence>